<dbReference type="SUPFAM" id="SSF55781">
    <property type="entry name" value="GAF domain-like"/>
    <property type="match status" value="1"/>
</dbReference>
<protein>
    <submittedName>
        <fullName evidence="6">IclR family transcriptional regulator</fullName>
    </submittedName>
</protein>
<feature type="domain" description="HTH iclR-type" evidence="4">
    <location>
        <begin position="15"/>
        <end position="77"/>
    </location>
</feature>
<dbReference type="SUPFAM" id="SSF46785">
    <property type="entry name" value="Winged helix' DNA-binding domain"/>
    <property type="match status" value="1"/>
</dbReference>
<dbReference type="Gene3D" id="3.30.450.40">
    <property type="match status" value="1"/>
</dbReference>
<accession>A0ABW3VMR7</accession>
<dbReference type="Pfam" id="PF09339">
    <property type="entry name" value="HTH_IclR"/>
    <property type="match status" value="1"/>
</dbReference>
<keyword evidence="7" id="KW-1185">Reference proteome</keyword>
<evidence type="ECO:0000256" key="1">
    <source>
        <dbReference type="ARBA" id="ARBA00023015"/>
    </source>
</evidence>
<dbReference type="InterPro" id="IPR036388">
    <property type="entry name" value="WH-like_DNA-bd_sf"/>
</dbReference>
<dbReference type="InterPro" id="IPR050707">
    <property type="entry name" value="HTH_MetabolicPath_Reg"/>
</dbReference>
<feature type="domain" description="IclR-ED" evidence="5">
    <location>
        <begin position="71"/>
        <end position="251"/>
    </location>
</feature>
<evidence type="ECO:0000259" key="4">
    <source>
        <dbReference type="PROSITE" id="PS51077"/>
    </source>
</evidence>
<dbReference type="InterPro" id="IPR029016">
    <property type="entry name" value="GAF-like_dom_sf"/>
</dbReference>
<evidence type="ECO:0000256" key="2">
    <source>
        <dbReference type="ARBA" id="ARBA00023125"/>
    </source>
</evidence>
<dbReference type="PROSITE" id="PS51078">
    <property type="entry name" value="ICLR_ED"/>
    <property type="match status" value="1"/>
</dbReference>
<comment type="caution">
    <text evidence="6">The sequence shown here is derived from an EMBL/GenBank/DDBJ whole genome shotgun (WGS) entry which is preliminary data.</text>
</comment>
<dbReference type="RefSeq" id="WP_013675835.1">
    <property type="nucleotide sequence ID" value="NZ_BAABKS010000043.1"/>
</dbReference>
<keyword evidence="1" id="KW-0805">Transcription regulation</keyword>
<dbReference type="Pfam" id="PF01614">
    <property type="entry name" value="IclR_C"/>
    <property type="match status" value="1"/>
</dbReference>
<gene>
    <name evidence="6" type="ORF">ACFQ34_24120</name>
</gene>
<dbReference type="SMART" id="SM00346">
    <property type="entry name" value="HTH_ICLR"/>
    <property type="match status" value="1"/>
</dbReference>
<keyword evidence="3" id="KW-0804">Transcription</keyword>
<dbReference type="InterPro" id="IPR036390">
    <property type="entry name" value="WH_DNA-bd_sf"/>
</dbReference>
<evidence type="ECO:0000256" key="3">
    <source>
        <dbReference type="ARBA" id="ARBA00023163"/>
    </source>
</evidence>
<dbReference type="Gene3D" id="1.10.10.10">
    <property type="entry name" value="Winged helix-like DNA-binding domain superfamily/Winged helix DNA-binding domain"/>
    <property type="match status" value="1"/>
</dbReference>
<dbReference type="PANTHER" id="PTHR30136">
    <property type="entry name" value="HELIX-TURN-HELIX TRANSCRIPTIONAL REGULATOR, ICLR FAMILY"/>
    <property type="match status" value="1"/>
</dbReference>
<dbReference type="InterPro" id="IPR014757">
    <property type="entry name" value="Tscrpt_reg_IclR_C"/>
</dbReference>
<dbReference type="Proteomes" id="UP001597182">
    <property type="component" value="Unassembled WGS sequence"/>
</dbReference>
<organism evidence="6 7">
    <name type="scientific">Pseudonocardia benzenivorans</name>
    <dbReference type="NCBI Taxonomy" id="228005"/>
    <lineage>
        <taxon>Bacteria</taxon>
        <taxon>Bacillati</taxon>
        <taxon>Actinomycetota</taxon>
        <taxon>Actinomycetes</taxon>
        <taxon>Pseudonocardiales</taxon>
        <taxon>Pseudonocardiaceae</taxon>
        <taxon>Pseudonocardia</taxon>
    </lineage>
</organism>
<evidence type="ECO:0000313" key="6">
    <source>
        <dbReference type="EMBL" id="MFD1236387.1"/>
    </source>
</evidence>
<name>A0ABW3VMR7_9PSEU</name>
<reference evidence="7" key="1">
    <citation type="journal article" date="2019" name="Int. J. Syst. Evol. Microbiol.">
        <title>The Global Catalogue of Microorganisms (GCM) 10K type strain sequencing project: providing services to taxonomists for standard genome sequencing and annotation.</title>
        <authorList>
            <consortium name="The Broad Institute Genomics Platform"/>
            <consortium name="The Broad Institute Genome Sequencing Center for Infectious Disease"/>
            <person name="Wu L."/>
            <person name="Ma J."/>
        </authorList>
    </citation>
    <scope>NUCLEOTIDE SEQUENCE [LARGE SCALE GENOMIC DNA]</scope>
    <source>
        <strain evidence="7">CCUG 49018</strain>
    </source>
</reference>
<dbReference type="PANTHER" id="PTHR30136:SF35">
    <property type="entry name" value="HTH-TYPE TRANSCRIPTIONAL REGULATOR RV1719"/>
    <property type="match status" value="1"/>
</dbReference>
<keyword evidence="2" id="KW-0238">DNA-binding</keyword>
<proteinExistence type="predicted"/>
<dbReference type="InterPro" id="IPR005471">
    <property type="entry name" value="Tscrpt_reg_IclR_N"/>
</dbReference>
<evidence type="ECO:0000313" key="7">
    <source>
        <dbReference type="Proteomes" id="UP001597182"/>
    </source>
</evidence>
<dbReference type="PROSITE" id="PS51077">
    <property type="entry name" value="HTH_ICLR"/>
    <property type="match status" value="1"/>
</dbReference>
<dbReference type="EMBL" id="JBHTMB010000221">
    <property type="protein sequence ID" value="MFD1236387.1"/>
    <property type="molecule type" value="Genomic_DNA"/>
</dbReference>
<evidence type="ECO:0000259" key="5">
    <source>
        <dbReference type="PROSITE" id="PS51078"/>
    </source>
</evidence>
<sequence>MTSPRDPLPLSGRQPRAVRSALAVLEEVVAAGPGVTAKEISAALRLPQATTYRLLNLLVGEEYLVRLPDLKGFALGRRAARLALPVTVAPPTAARAVVDHLRGLVRWGVHLAWLGAGQVTLVDPDPDHPPSDAALLARYPQASALGRLLLAEQPDWRALVRDLRVFTEYTVSTPAALTAALDRVAADGLARQCGELRADRGCIAVGVRAPGDGRLVAGLALSGPAQRVAEPNPELVALLREHADRLAPLLA</sequence>